<evidence type="ECO:0000259" key="15">
    <source>
        <dbReference type="Pfam" id="PF07715"/>
    </source>
</evidence>
<dbReference type="Pfam" id="PF07715">
    <property type="entry name" value="Plug"/>
    <property type="match status" value="1"/>
</dbReference>
<evidence type="ECO:0000256" key="6">
    <source>
        <dbReference type="ARBA" id="ARBA00022729"/>
    </source>
</evidence>
<dbReference type="GO" id="GO:0009279">
    <property type="term" value="C:cell outer membrane"/>
    <property type="evidence" value="ECO:0007669"/>
    <property type="project" value="UniProtKB-SubCell"/>
</dbReference>
<reference evidence="16 17" key="1">
    <citation type="submission" date="2016-12" db="EMBL/GenBank/DDBJ databases">
        <authorList>
            <person name="Song W.-J."/>
            <person name="Kurnit D.M."/>
        </authorList>
    </citation>
    <scope>NUCLEOTIDE SEQUENCE [LARGE SCALE GENOMIC DNA]</scope>
    <source>
        <strain evidence="16 17">175</strain>
    </source>
</reference>
<dbReference type="PANTHER" id="PTHR30069:SF29">
    <property type="entry name" value="HEMOGLOBIN AND HEMOGLOBIN-HAPTOGLOBIN-BINDING PROTEIN 1-RELATED"/>
    <property type="match status" value="1"/>
</dbReference>
<dbReference type="SUPFAM" id="SSF56935">
    <property type="entry name" value="Porins"/>
    <property type="match status" value="1"/>
</dbReference>
<dbReference type="InterPro" id="IPR000531">
    <property type="entry name" value="Beta-barrel_TonB"/>
</dbReference>
<dbReference type="PANTHER" id="PTHR30069">
    <property type="entry name" value="TONB-DEPENDENT OUTER MEMBRANE RECEPTOR"/>
    <property type="match status" value="1"/>
</dbReference>
<protein>
    <submittedName>
        <fullName evidence="16">Iron complex outermembrane recepter protein</fullName>
    </submittedName>
</protein>
<keyword evidence="7 12" id="KW-0798">TonB box</keyword>
<dbReference type="InterPro" id="IPR037066">
    <property type="entry name" value="Plug_dom_sf"/>
</dbReference>
<keyword evidence="10 11" id="KW-0998">Cell outer membrane</keyword>
<organism evidence="16 17">
    <name type="scientific">Methylomagnum ishizawai</name>
    <dbReference type="NCBI Taxonomy" id="1760988"/>
    <lineage>
        <taxon>Bacteria</taxon>
        <taxon>Pseudomonadati</taxon>
        <taxon>Pseudomonadota</taxon>
        <taxon>Gammaproteobacteria</taxon>
        <taxon>Methylococcales</taxon>
        <taxon>Methylococcaceae</taxon>
        <taxon>Methylomagnum</taxon>
    </lineage>
</organism>
<evidence type="ECO:0000256" key="8">
    <source>
        <dbReference type="ARBA" id="ARBA00023136"/>
    </source>
</evidence>
<proteinExistence type="inferred from homology"/>
<dbReference type="GO" id="GO:0015344">
    <property type="term" value="F:siderophore uptake transmembrane transporter activity"/>
    <property type="evidence" value="ECO:0007669"/>
    <property type="project" value="TreeGrafter"/>
</dbReference>
<evidence type="ECO:0000256" key="9">
    <source>
        <dbReference type="ARBA" id="ARBA00023170"/>
    </source>
</evidence>
<keyword evidence="4 11" id="KW-1134">Transmembrane beta strand</keyword>
<evidence type="ECO:0000256" key="13">
    <source>
        <dbReference type="SAM" id="SignalP"/>
    </source>
</evidence>
<evidence type="ECO:0000256" key="4">
    <source>
        <dbReference type="ARBA" id="ARBA00022452"/>
    </source>
</evidence>
<dbReference type="GO" id="GO:0044718">
    <property type="term" value="P:siderophore transmembrane transport"/>
    <property type="evidence" value="ECO:0007669"/>
    <property type="project" value="TreeGrafter"/>
</dbReference>
<evidence type="ECO:0000256" key="11">
    <source>
        <dbReference type="PROSITE-ProRule" id="PRU01360"/>
    </source>
</evidence>
<accession>A0A1Y6D5S3</accession>
<keyword evidence="8 11" id="KW-0472">Membrane</keyword>
<keyword evidence="6 13" id="KW-0732">Signal</keyword>
<comment type="subcellular location">
    <subcellularLocation>
        <location evidence="1 11">Cell outer membrane</location>
        <topology evidence="1 11">Multi-pass membrane protein</topology>
    </subcellularLocation>
</comment>
<evidence type="ECO:0000313" key="16">
    <source>
        <dbReference type="EMBL" id="SMF95285.1"/>
    </source>
</evidence>
<evidence type="ECO:0000256" key="7">
    <source>
        <dbReference type="ARBA" id="ARBA00023077"/>
    </source>
</evidence>
<dbReference type="InterPro" id="IPR012910">
    <property type="entry name" value="Plug_dom"/>
</dbReference>
<dbReference type="AlphaFoldDB" id="A0A1Y6D5S3"/>
<evidence type="ECO:0000256" key="2">
    <source>
        <dbReference type="ARBA" id="ARBA00008143"/>
    </source>
</evidence>
<keyword evidence="5 11" id="KW-0812">Transmembrane</keyword>
<feature type="domain" description="TonB-dependent receptor plug" evidence="15">
    <location>
        <begin position="62"/>
        <end position="171"/>
    </location>
</feature>
<sequence length="682" mass="75909">MGEFWGDMKLTCKRMLVSALPFALMLSGGTSSAVETSELLDMSLEQLIKLEVTSVGKKPQRQSQSPAAIFVVRQDDIRRSGATSLPDILRMVPGLEVARIDSNKWAVSARGFNGHFANKLLVLVDGRTVYSPSFSGVYWDMQDVMLEDVERIEVIRGPGATLWGANAVNGVINIMTKEAGDTQGGLLSLGGGSIEQGFGAVRYGGKLGEGTYGRVYGKGFNRASFTTIEGTDSGDQWNRGQAGFRVDRKSEDGGGATLQGDAYAGNVDQRISQPGLAPPRMVYGQDYGRISGFNLLGRWRKPLGPDSELTVQAYYDHAYRNESYVVQQRDMYDLELQHRFVPAAGHDVVWGLGYRLNHDHFSDRFPVVFGSPSQDRQLFSAFVQDEIALAGRELKLTFGSKFEHNEFTGFEGQPNIRLAWTPNDQHTLWGAVSRAVRIPTRAENDGRITILVEPGVPETFGLPIVVRTLGNQHMQAEVLMAYELGYRFLPSPAFTADLALFYNNYDRLRSTTTRITPDFARGVIDNEEIFANQYGGESYGAELALDWKPLDFWQVQLGYTLLKLNLHGADPYGPPAIARSSPQQQLTLRSGVALPRGVSLDFWFRYVDRITAGFPDLRMAQPVDAYATLDARLAWKPWKAVELALVGQNLLENRHVEFIQEGFGPEPTQVPRSVYLQMEWRF</sequence>
<dbReference type="Gene3D" id="2.170.130.10">
    <property type="entry name" value="TonB-dependent receptor, plug domain"/>
    <property type="match status" value="1"/>
</dbReference>
<dbReference type="STRING" id="1760988.SAMN02949497_2644"/>
<evidence type="ECO:0000256" key="3">
    <source>
        <dbReference type="ARBA" id="ARBA00022448"/>
    </source>
</evidence>
<feature type="domain" description="TonB-dependent receptor-like beta-barrel" evidence="14">
    <location>
        <begin position="203"/>
        <end position="650"/>
    </location>
</feature>
<evidence type="ECO:0000256" key="10">
    <source>
        <dbReference type="ARBA" id="ARBA00023237"/>
    </source>
</evidence>
<evidence type="ECO:0000256" key="5">
    <source>
        <dbReference type="ARBA" id="ARBA00022692"/>
    </source>
</evidence>
<comment type="similarity">
    <text evidence="2">Belongs to the TonB-dependent receptor family. Hemoglobin/haptoglobin binding protein subfamily.</text>
</comment>
<dbReference type="EMBL" id="FXAM01000001">
    <property type="protein sequence ID" value="SMF95285.1"/>
    <property type="molecule type" value="Genomic_DNA"/>
</dbReference>
<keyword evidence="17" id="KW-1185">Reference proteome</keyword>
<keyword evidence="9" id="KW-0675">Receptor</keyword>
<evidence type="ECO:0000256" key="12">
    <source>
        <dbReference type="RuleBase" id="RU003357"/>
    </source>
</evidence>
<evidence type="ECO:0000256" key="1">
    <source>
        <dbReference type="ARBA" id="ARBA00004571"/>
    </source>
</evidence>
<dbReference type="Gene3D" id="2.40.170.20">
    <property type="entry name" value="TonB-dependent receptor, beta-barrel domain"/>
    <property type="match status" value="1"/>
</dbReference>
<evidence type="ECO:0000313" key="17">
    <source>
        <dbReference type="Proteomes" id="UP000192923"/>
    </source>
</evidence>
<gene>
    <name evidence="16" type="ORF">SAMN02949497_2644</name>
</gene>
<dbReference type="PROSITE" id="PS52016">
    <property type="entry name" value="TONB_DEPENDENT_REC_3"/>
    <property type="match status" value="1"/>
</dbReference>
<keyword evidence="3 11" id="KW-0813">Transport</keyword>
<evidence type="ECO:0000259" key="14">
    <source>
        <dbReference type="Pfam" id="PF00593"/>
    </source>
</evidence>
<dbReference type="InterPro" id="IPR036942">
    <property type="entry name" value="Beta-barrel_TonB_sf"/>
</dbReference>
<dbReference type="InterPro" id="IPR039426">
    <property type="entry name" value="TonB-dep_rcpt-like"/>
</dbReference>
<dbReference type="Proteomes" id="UP000192923">
    <property type="component" value="Unassembled WGS sequence"/>
</dbReference>
<feature type="signal peptide" evidence="13">
    <location>
        <begin position="1"/>
        <end position="33"/>
    </location>
</feature>
<dbReference type="Pfam" id="PF00593">
    <property type="entry name" value="TonB_dep_Rec_b-barrel"/>
    <property type="match status" value="1"/>
</dbReference>
<feature type="chain" id="PRO_5011989121" evidence="13">
    <location>
        <begin position="34"/>
        <end position="682"/>
    </location>
</feature>
<name>A0A1Y6D5S3_9GAMM</name>